<keyword evidence="4" id="KW-1185">Reference proteome</keyword>
<dbReference type="InterPro" id="IPR002109">
    <property type="entry name" value="Glutaredoxin"/>
</dbReference>
<evidence type="ECO:0000313" key="3">
    <source>
        <dbReference type="EMBL" id="AKV02381.1"/>
    </source>
</evidence>
<name>A0A0K1Q9B1_9BACT</name>
<dbReference type="STRING" id="1391654.AKJ09_09044"/>
<feature type="signal peptide" evidence="1">
    <location>
        <begin position="1"/>
        <end position="32"/>
    </location>
</feature>
<organism evidence="3 4">
    <name type="scientific">Labilithrix luteola</name>
    <dbReference type="NCBI Taxonomy" id="1391654"/>
    <lineage>
        <taxon>Bacteria</taxon>
        <taxon>Pseudomonadati</taxon>
        <taxon>Myxococcota</taxon>
        <taxon>Polyangia</taxon>
        <taxon>Polyangiales</taxon>
        <taxon>Labilitrichaceae</taxon>
        <taxon>Labilithrix</taxon>
    </lineage>
</organism>
<dbReference type="AlphaFoldDB" id="A0A0K1Q9B1"/>
<protein>
    <recommendedName>
        <fullName evidence="2">Glutaredoxin domain-containing protein</fullName>
    </recommendedName>
</protein>
<evidence type="ECO:0000259" key="2">
    <source>
        <dbReference type="Pfam" id="PF00462"/>
    </source>
</evidence>
<dbReference type="EMBL" id="CP012333">
    <property type="protein sequence ID" value="AKV02381.1"/>
    <property type="molecule type" value="Genomic_DNA"/>
</dbReference>
<sequence>MLRDVRIVRAIVVSAAVALATVVSTVSTSASAGVSSLTSSPVTIYGAKWCSACRSLESGLIAKKISFEVIDVDDNPAAFARARAASGTGGAIPLTNVTRNDKTVWVLGADVEAVDRALRDE</sequence>
<dbReference type="Pfam" id="PF00462">
    <property type="entry name" value="Glutaredoxin"/>
    <property type="match status" value="1"/>
</dbReference>
<dbReference type="SUPFAM" id="SSF52833">
    <property type="entry name" value="Thioredoxin-like"/>
    <property type="match status" value="1"/>
</dbReference>
<dbReference type="InterPro" id="IPR036249">
    <property type="entry name" value="Thioredoxin-like_sf"/>
</dbReference>
<keyword evidence="1" id="KW-0732">Signal</keyword>
<reference evidence="3 4" key="1">
    <citation type="submission" date="2015-08" db="EMBL/GenBank/DDBJ databases">
        <authorList>
            <person name="Babu N.S."/>
            <person name="Beckwith C.J."/>
            <person name="Beseler K.G."/>
            <person name="Brison A."/>
            <person name="Carone J.V."/>
            <person name="Caskin T.P."/>
            <person name="Diamond M."/>
            <person name="Durham M.E."/>
            <person name="Foxe J.M."/>
            <person name="Go M."/>
            <person name="Henderson B.A."/>
            <person name="Jones I.B."/>
            <person name="McGettigan J.A."/>
            <person name="Micheletti S.J."/>
            <person name="Nasrallah M.E."/>
            <person name="Ortiz D."/>
            <person name="Piller C.R."/>
            <person name="Privatt S.R."/>
            <person name="Schneider S.L."/>
            <person name="Sharp S."/>
            <person name="Smith T.C."/>
            <person name="Stanton J.D."/>
            <person name="Ullery H.E."/>
            <person name="Wilson R.J."/>
            <person name="Serrano M.G."/>
            <person name="Buck G."/>
            <person name="Lee V."/>
            <person name="Wang Y."/>
            <person name="Carvalho R."/>
            <person name="Voegtly L."/>
            <person name="Shi R."/>
            <person name="Duckworth R."/>
            <person name="Johnson A."/>
            <person name="Loviza R."/>
            <person name="Walstead R."/>
            <person name="Shah Z."/>
            <person name="Kiflezghi M."/>
            <person name="Wade K."/>
            <person name="Ball S.L."/>
            <person name="Bradley K.W."/>
            <person name="Asai D.J."/>
            <person name="Bowman C.A."/>
            <person name="Russell D.A."/>
            <person name="Pope W.H."/>
            <person name="Jacobs-Sera D."/>
            <person name="Hendrix R.W."/>
            <person name="Hatfull G.F."/>
        </authorList>
    </citation>
    <scope>NUCLEOTIDE SEQUENCE [LARGE SCALE GENOMIC DNA]</scope>
    <source>
        <strain evidence="3 4">DSM 27648</strain>
    </source>
</reference>
<feature type="chain" id="PRO_5005466823" description="Glutaredoxin domain-containing protein" evidence="1">
    <location>
        <begin position="33"/>
        <end position="121"/>
    </location>
</feature>
<gene>
    <name evidence="3" type="ORF">AKJ09_09044</name>
</gene>
<dbReference type="Gene3D" id="3.40.30.10">
    <property type="entry name" value="Glutaredoxin"/>
    <property type="match status" value="1"/>
</dbReference>
<accession>A0A0K1Q9B1</accession>
<evidence type="ECO:0000256" key="1">
    <source>
        <dbReference type="SAM" id="SignalP"/>
    </source>
</evidence>
<dbReference type="Proteomes" id="UP000064967">
    <property type="component" value="Chromosome"/>
</dbReference>
<evidence type="ECO:0000313" key="4">
    <source>
        <dbReference type="Proteomes" id="UP000064967"/>
    </source>
</evidence>
<dbReference type="KEGG" id="llu:AKJ09_09044"/>
<feature type="domain" description="Glutaredoxin" evidence="2">
    <location>
        <begin position="42"/>
        <end position="87"/>
    </location>
</feature>
<proteinExistence type="predicted"/>